<dbReference type="AlphaFoldDB" id="A0A1F5EX05"/>
<evidence type="ECO:0000313" key="6">
    <source>
        <dbReference type="EMBL" id="OGD71890.1"/>
    </source>
</evidence>
<dbReference type="PANTHER" id="PTHR43024:SF1">
    <property type="entry name" value="UDP-N-ACETYLMURAMOYL-TRIPEPTIDE--D-ALANYL-D-ALANINE LIGASE"/>
    <property type="match status" value="1"/>
</dbReference>
<dbReference type="SUPFAM" id="SSF53244">
    <property type="entry name" value="MurD-like peptide ligases, peptide-binding domain"/>
    <property type="match status" value="1"/>
</dbReference>
<dbReference type="GO" id="GO:0005524">
    <property type="term" value="F:ATP binding"/>
    <property type="evidence" value="ECO:0007669"/>
    <property type="project" value="UniProtKB-KW"/>
</dbReference>
<protein>
    <recommendedName>
        <fullName evidence="5">Mur ligase central domain-containing protein</fullName>
    </recommendedName>
</protein>
<feature type="transmembrane region" description="Helical" evidence="4">
    <location>
        <begin position="49"/>
        <end position="65"/>
    </location>
</feature>
<evidence type="ECO:0000256" key="1">
    <source>
        <dbReference type="ARBA" id="ARBA00022598"/>
    </source>
</evidence>
<organism evidence="6 7">
    <name type="scientific">Candidatus Collierbacteria bacterium RIFCSPHIGHO2_01_FULL_50_25</name>
    <dbReference type="NCBI Taxonomy" id="1817722"/>
    <lineage>
        <taxon>Bacteria</taxon>
        <taxon>Candidatus Collieribacteriota</taxon>
    </lineage>
</organism>
<dbReference type="Proteomes" id="UP000177979">
    <property type="component" value="Unassembled WGS sequence"/>
</dbReference>
<dbReference type="Gene3D" id="3.40.1190.10">
    <property type="entry name" value="Mur-like, catalytic domain"/>
    <property type="match status" value="1"/>
</dbReference>
<reference evidence="6 7" key="1">
    <citation type="journal article" date="2016" name="Nat. Commun.">
        <title>Thousands of microbial genomes shed light on interconnected biogeochemical processes in an aquifer system.</title>
        <authorList>
            <person name="Anantharaman K."/>
            <person name="Brown C.T."/>
            <person name="Hug L.A."/>
            <person name="Sharon I."/>
            <person name="Castelle C.J."/>
            <person name="Probst A.J."/>
            <person name="Thomas B.C."/>
            <person name="Singh A."/>
            <person name="Wilkins M.J."/>
            <person name="Karaoz U."/>
            <person name="Brodie E.L."/>
            <person name="Williams K.H."/>
            <person name="Hubbard S.S."/>
            <person name="Banfield J.F."/>
        </authorList>
    </citation>
    <scope>NUCLEOTIDE SEQUENCE [LARGE SCALE GENOMIC DNA]</scope>
</reference>
<name>A0A1F5EX05_9BACT</name>
<keyword evidence="4" id="KW-1133">Transmembrane helix</keyword>
<dbReference type="STRING" id="1817722.A2703_02035"/>
<evidence type="ECO:0000259" key="5">
    <source>
        <dbReference type="Pfam" id="PF08245"/>
    </source>
</evidence>
<dbReference type="SUPFAM" id="SSF53623">
    <property type="entry name" value="MurD-like peptide ligases, catalytic domain"/>
    <property type="match status" value="1"/>
</dbReference>
<feature type="domain" description="Mur ligase central" evidence="5">
    <location>
        <begin position="123"/>
        <end position="309"/>
    </location>
</feature>
<keyword evidence="4" id="KW-0472">Membrane</keyword>
<keyword evidence="2" id="KW-0547">Nucleotide-binding</keyword>
<evidence type="ECO:0000256" key="3">
    <source>
        <dbReference type="ARBA" id="ARBA00022840"/>
    </source>
</evidence>
<proteinExistence type="predicted"/>
<accession>A0A1F5EX05</accession>
<comment type="caution">
    <text evidence="6">The sequence shown here is derived from an EMBL/GenBank/DDBJ whole genome shotgun (WGS) entry which is preliminary data.</text>
</comment>
<dbReference type="Pfam" id="PF08245">
    <property type="entry name" value="Mur_ligase_M"/>
    <property type="match status" value="1"/>
</dbReference>
<dbReference type="InterPro" id="IPR013221">
    <property type="entry name" value="Mur_ligase_cen"/>
</dbReference>
<dbReference type="EMBL" id="MFAG01000019">
    <property type="protein sequence ID" value="OGD71890.1"/>
    <property type="molecule type" value="Genomic_DNA"/>
</dbReference>
<evidence type="ECO:0000256" key="4">
    <source>
        <dbReference type="SAM" id="Phobius"/>
    </source>
</evidence>
<feature type="transmembrane region" description="Helical" evidence="4">
    <location>
        <begin position="71"/>
        <end position="92"/>
    </location>
</feature>
<dbReference type="Gene3D" id="3.90.190.20">
    <property type="entry name" value="Mur ligase, C-terminal domain"/>
    <property type="match status" value="1"/>
</dbReference>
<dbReference type="GO" id="GO:0016881">
    <property type="term" value="F:acid-amino acid ligase activity"/>
    <property type="evidence" value="ECO:0007669"/>
    <property type="project" value="InterPro"/>
</dbReference>
<sequence length="457" mass="51512">MINPVKTQLHILQLEGYDWQRFMKWWFKHPLTFSTSQKKPLAYTFKTKLILATAFILLILIVFLSRFPFNLIAAISLALEPFPLLLLSFLLIKPYEIIRRFVTIELSRRRILNHAHLTIIGIVGSYGKTSTKDFLAGILDTEKQTLKTPESYNTVFGIAKVINLELHKKLNFFVCEMGAFVRGEVKELTHMVPPKYSILTAIGTQHLERFGSLTNTTLAKFEIVDVVGPENALVNLDNKYIREHLDLPPYQKVKTYSLENPEADFFVKAITINKDGTVFSLVHRGKTYPFKTKLFGTSNLTNLSAAIGMSFMLGVDPKAIQEAVEKIVSSPHRLELIKVGNATLIDNAYSSNEEGFTRIILDLKSLPGKKALITPGIIELGKETSSTHEKIGSLVAEVFDQVILVGRSERTENLSKGIAGKVPVVYLDNNSSVWPTIDSLSRKFDWILLENDLPDNF</sequence>
<keyword evidence="4" id="KW-0812">Transmembrane</keyword>
<dbReference type="InterPro" id="IPR051046">
    <property type="entry name" value="MurCDEF_CellWall_CoF430Synth"/>
</dbReference>
<keyword evidence="1" id="KW-0436">Ligase</keyword>
<evidence type="ECO:0000256" key="2">
    <source>
        <dbReference type="ARBA" id="ARBA00022741"/>
    </source>
</evidence>
<keyword evidence="3" id="KW-0067">ATP-binding</keyword>
<gene>
    <name evidence="6" type="ORF">A2703_02035</name>
</gene>
<evidence type="ECO:0000313" key="7">
    <source>
        <dbReference type="Proteomes" id="UP000177979"/>
    </source>
</evidence>
<dbReference type="PANTHER" id="PTHR43024">
    <property type="entry name" value="UDP-N-ACETYLMURAMOYL-TRIPEPTIDE--D-ALANYL-D-ALANINE LIGASE"/>
    <property type="match status" value="1"/>
</dbReference>
<dbReference type="InterPro" id="IPR036565">
    <property type="entry name" value="Mur-like_cat_sf"/>
</dbReference>
<dbReference type="InterPro" id="IPR036615">
    <property type="entry name" value="Mur_ligase_C_dom_sf"/>
</dbReference>